<sequence>MKDVIETFYKAFNNLDAETMVSCYHDDIIFEDPAFGVLKGKRAKNMWRMLCKSQKNKDFVVKFSNIKATNHEGSASWEAFYTFSKTGRKVHNIIEASFEFKDGKIIKHTDTFNLHKWSKQALGLKGFILGKTMYFSNKLKAQTNRLLDTFEKKQS</sequence>
<proteinExistence type="predicted"/>
<reference evidence="2 3" key="1">
    <citation type="submission" date="2023-01" db="EMBL/GenBank/DDBJ databases">
        <title>Psychroserpens ponticola sp. nov., isolated from seawater.</title>
        <authorList>
            <person name="Kristyanto S."/>
            <person name="Jung J."/>
            <person name="Kim J.M."/>
            <person name="Jeon C.O."/>
        </authorList>
    </citation>
    <scope>NUCLEOTIDE SEQUENCE [LARGE SCALE GENOMIC DNA]</scope>
    <source>
        <strain evidence="2 3">MSW6</strain>
    </source>
</reference>
<name>A0ABY7S2E5_9FLAO</name>
<accession>A0ABY7S2E5</accession>
<gene>
    <name evidence="2" type="ORF">MUN68_006210</name>
</gene>
<evidence type="ECO:0000259" key="1">
    <source>
        <dbReference type="Pfam" id="PF12680"/>
    </source>
</evidence>
<dbReference type="Proteomes" id="UP001202717">
    <property type="component" value="Chromosome"/>
</dbReference>
<dbReference type="InterPro" id="IPR032710">
    <property type="entry name" value="NTF2-like_dom_sf"/>
</dbReference>
<feature type="domain" description="SnoaL-like" evidence="1">
    <location>
        <begin position="5"/>
        <end position="108"/>
    </location>
</feature>
<dbReference type="InterPro" id="IPR037401">
    <property type="entry name" value="SnoaL-like"/>
</dbReference>
<dbReference type="RefSeq" id="WP_249994019.1">
    <property type="nucleotide sequence ID" value="NZ_CP116221.1"/>
</dbReference>
<evidence type="ECO:0000313" key="2">
    <source>
        <dbReference type="EMBL" id="WCO03081.1"/>
    </source>
</evidence>
<dbReference type="EMBL" id="CP116221">
    <property type="protein sequence ID" value="WCO03081.1"/>
    <property type="molecule type" value="Genomic_DNA"/>
</dbReference>
<dbReference type="Gene3D" id="3.10.450.50">
    <property type="match status" value="1"/>
</dbReference>
<keyword evidence="3" id="KW-1185">Reference proteome</keyword>
<dbReference type="SUPFAM" id="SSF54427">
    <property type="entry name" value="NTF2-like"/>
    <property type="match status" value="1"/>
</dbReference>
<organism evidence="2 3">
    <name type="scientific">Psychroserpens ponticola</name>
    <dbReference type="NCBI Taxonomy" id="2932268"/>
    <lineage>
        <taxon>Bacteria</taxon>
        <taxon>Pseudomonadati</taxon>
        <taxon>Bacteroidota</taxon>
        <taxon>Flavobacteriia</taxon>
        <taxon>Flavobacteriales</taxon>
        <taxon>Flavobacteriaceae</taxon>
        <taxon>Psychroserpens</taxon>
    </lineage>
</organism>
<dbReference type="Pfam" id="PF12680">
    <property type="entry name" value="SnoaL_2"/>
    <property type="match status" value="1"/>
</dbReference>
<protein>
    <submittedName>
        <fullName evidence="2">Nuclear transport factor 2 family protein</fullName>
    </submittedName>
</protein>
<evidence type="ECO:0000313" key="3">
    <source>
        <dbReference type="Proteomes" id="UP001202717"/>
    </source>
</evidence>